<reference evidence="1" key="1">
    <citation type="journal article" date="2020" name="Stud. Mycol.">
        <title>101 Dothideomycetes genomes: a test case for predicting lifestyles and emergence of pathogens.</title>
        <authorList>
            <person name="Haridas S."/>
            <person name="Albert R."/>
            <person name="Binder M."/>
            <person name="Bloem J."/>
            <person name="Labutti K."/>
            <person name="Salamov A."/>
            <person name="Andreopoulos B."/>
            <person name="Baker S."/>
            <person name="Barry K."/>
            <person name="Bills G."/>
            <person name="Bluhm B."/>
            <person name="Cannon C."/>
            <person name="Castanera R."/>
            <person name="Culley D."/>
            <person name="Daum C."/>
            <person name="Ezra D."/>
            <person name="Gonzalez J."/>
            <person name="Henrissat B."/>
            <person name="Kuo A."/>
            <person name="Liang C."/>
            <person name="Lipzen A."/>
            <person name="Lutzoni F."/>
            <person name="Magnuson J."/>
            <person name="Mondo S."/>
            <person name="Nolan M."/>
            <person name="Ohm R."/>
            <person name="Pangilinan J."/>
            <person name="Park H.-J."/>
            <person name="Ramirez L."/>
            <person name="Alfaro M."/>
            <person name="Sun H."/>
            <person name="Tritt A."/>
            <person name="Yoshinaga Y."/>
            <person name="Zwiers L.-H."/>
            <person name="Turgeon B."/>
            <person name="Goodwin S."/>
            <person name="Spatafora J."/>
            <person name="Crous P."/>
            <person name="Grigoriev I."/>
        </authorList>
    </citation>
    <scope>NUCLEOTIDE SEQUENCE</scope>
    <source>
        <strain evidence="1">CBS 525.71</strain>
    </source>
</reference>
<protein>
    <submittedName>
        <fullName evidence="1">Uncharacterized protein</fullName>
    </submittedName>
</protein>
<proteinExistence type="predicted"/>
<sequence length="959" mass="107575">MDPNYSMDVDDLFGDSEHATLQNITAVPPVKGLARRVDELGANGCCQKIAWSKNGCVAYITPDGAAVHLKVFSRDIETGKWDLGKDVALKVPHGREHFSFIHLSWSHLGNDLVVVDVAGRVLNFSCTMALDRMPYVKTELAHPEAEADGVVGLHWLAIYPYEQKNHIAWSAEREGEKWKWNIRSHMFHDAHHPIPSKASLIYLKRHGELTLRFQQNDNTWQESSTQLGPMISTQDSFTHAAFASNNDDSLLMAAYNVKRRLHLYRIETAWQVPQEKHSQNAGHFDKPGLQISLLAIEENCGPVNMITDGLDNGAEARGTAPAQLTHLSFLPVTPDLSDGLLPTIQAIYCRPPTLVSVDHLQPQETPHSVIVKWEVNQLQQNRLHSSLDQVTSKKKAIGSVTARTIFQLKRATDFPTHAVVLSCIPVWYHMLLAFHYSDGTIEFRKRSTMEILVNDGNTDTVTSLLQAGYAFPHGEPSLHMALSPNYCISACMQQDSIIKLRSLEYQRGTLSISDDDPRSSAALAAIMLQSASSANQYFSSDDIFSVMGPLSDKRKSDFATLLFEALQVNIDCGIDDMNNNYLMLLGRSPVFVKTLSAIHLLGLKSPVERDLSSKMAWIILNIKYVTQILTSITRMHGHIDKTLLRPEVVPQFIGICRWIMHFIAYTMDSLFTLGRSLLDIPPSDLTAIKLAQVFAEQNNPAVLLLLSAFPRHMMKLWSQPLAWVKRSAENFTNPSAPVQSPEVRKLYAPLAAALSEIPFDWRWFERLVSETHEATRAAYKKAGSSDAARNSMERDLLMGKLPEIYLPLAKRLLTEQLWNGEIPGGCLADKLDAGRLMFFDTTWLGFQESRRAEEWHDTHVVDVCQKMIIRGAGTQEHPVTSATQTGWSRSDSTLSANGGEEGRKRKQLRRCVRCGSYMEDVTVNQVGYTPHHLSWLMGIAKHCVCGNSWMLAPERKRAR</sequence>
<comment type="caution">
    <text evidence="1">The sequence shown here is derived from an EMBL/GenBank/DDBJ whole genome shotgun (WGS) entry which is preliminary data.</text>
</comment>
<dbReference type="EMBL" id="MU006703">
    <property type="protein sequence ID" value="KAF2632200.1"/>
    <property type="molecule type" value="Genomic_DNA"/>
</dbReference>
<accession>A0ACB6SF17</accession>
<keyword evidence="2" id="KW-1185">Reference proteome</keyword>
<gene>
    <name evidence="1" type="ORF">BU25DRAFT_383934</name>
</gene>
<evidence type="ECO:0000313" key="1">
    <source>
        <dbReference type="EMBL" id="KAF2632200.1"/>
    </source>
</evidence>
<organism evidence="1 2">
    <name type="scientific">Macroventuria anomochaeta</name>
    <dbReference type="NCBI Taxonomy" id="301207"/>
    <lineage>
        <taxon>Eukaryota</taxon>
        <taxon>Fungi</taxon>
        <taxon>Dikarya</taxon>
        <taxon>Ascomycota</taxon>
        <taxon>Pezizomycotina</taxon>
        <taxon>Dothideomycetes</taxon>
        <taxon>Pleosporomycetidae</taxon>
        <taxon>Pleosporales</taxon>
        <taxon>Pleosporineae</taxon>
        <taxon>Didymellaceae</taxon>
        <taxon>Macroventuria</taxon>
    </lineage>
</organism>
<dbReference type="Proteomes" id="UP000799754">
    <property type="component" value="Unassembled WGS sequence"/>
</dbReference>
<name>A0ACB6SF17_9PLEO</name>
<evidence type="ECO:0000313" key="2">
    <source>
        <dbReference type="Proteomes" id="UP000799754"/>
    </source>
</evidence>